<evidence type="ECO:0000313" key="3">
    <source>
        <dbReference type="EMBL" id="EHU00931.1"/>
    </source>
</evidence>
<feature type="domain" description="NAD-dependent epimerase/dehydratase" evidence="1">
    <location>
        <begin position="4"/>
        <end position="215"/>
    </location>
</feature>
<accession>H3RCK8</accession>
<organism evidence="3 4">
    <name type="scientific">Pantoea stewartii subsp. stewartii DC283</name>
    <dbReference type="NCBI Taxonomy" id="660596"/>
    <lineage>
        <taxon>Bacteria</taxon>
        <taxon>Pseudomonadati</taxon>
        <taxon>Pseudomonadota</taxon>
        <taxon>Gammaproteobacteria</taxon>
        <taxon>Enterobacterales</taxon>
        <taxon>Erwiniaceae</taxon>
        <taxon>Pantoea</taxon>
    </lineage>
</organism>
<gene>
    <name evidence="3" type="ORF">CKS_3531</name>
    <name evidence="2" type="ORF">DSJ_13450</name>
</gene>
<reference evidence="2 5" key="3">
    <citation type="submission" date="2016-10" db="EMBL/GenBank/DDBJ databases">
        <title>Complete Genome Assembly of Pantoea stewartii subsp. stewartii DC283, a Corn Pathogen.</title>
        <authorList>
            <person name="Duong D.A."/>
            <person name="Stevens A.M."/>
            <person name="Jensen R.V."/>
        </authorList>
    </citation>
    <scope>NUCLEOTIDE SEQUENCE [LARGE SCALE GENOMIC DNA]</scope>
    <source>
        <strain evidence="2 5">DC283</strain>
    </source>
</reference>
<dbReference type="Proteomes" id="UP000192380">
    <property type="component" value="Chromosome"/>
</dbReference>
<protein>
    <submittedName>
        <fullName evidence="2">NAD-dependent dehydratase</fullName>
    </submittedName>
    <submittedName>
        <fullName evidence="3">NAD-dependent epimerase/dehydratase</fullName>
    </submittedName>
</protein>
<dbReference type="PANTHER" id="PTHR48079">
    <property type="entry name" value="PROTEIN YEEZ"/>
    <property type="match status" value="1"/>
</dbReference>
<dbReference type="CDD" id="cd05262">
    <property type="entry name" value="SDR_a7"/>
    <property type="match status" value="1"/>
</dbReference>
<reference evidence="3" key="2">
    <citation type="submission" date="2012-01" db="EMBL/GenBank/DDBJ databases">
        <authorList>
            <person name="Biehl B.S."/>
            <person name="Ding Y."/>
            <person name="Dugan-Rocha S.P."/>
            <person name="Gibbs R.A."/>
            <person name="Glasner J.D."/>
            <person name="Kovar C."/>
            <person name="Muzny D.M."/>
            <person name="Neeno-Eckwall E.C."/>
            <person name="Perna N.T."/>
            <person name="Qin X."/>
            <person name="von Bodman S.B."/>
            <person name="Weinstock G.M."/>
        </authorList>
    </citation>
    <scope>NUCLEOTIDE SEQUENCE</scope>
    <source>
        <strain evidence="3">DC283</strain>
    </source>
</reference>
<dbReference type="Proteomes" id="UP000005050">
    <property type="component" value="Unassembled WGS sequence"/>
</dbReference>
<dbReference type="InterPro" id="IPR001509">
    <property type="entry name" value="Epimerase_deHydtase"/>
</dbReference>
<proteinExistence type="predicted"/>
<dbReference type="GO" id="GO:0004029">
    <property type="term" value="F:aldehyde dehydrogenase (NAD+) activity"/>
    <property type="evidence" value="ECO:0007669"/>
    <property type="project" value="TreeGrafter"/>
</dbReference>
<dbReference type="PANTHER" id="PTHR48079:SF6">
    <property type="entry name" value="NAD(P)-BINDING DOMAIN-CONTAINING PROTEIN-RELATED"/>
    <property type="match status" value="1"/>
</dbReference>
<evidence type="ECO:0000313" key="2">
    <source>
        <dbReference type="EMBL" id="ARF50243.1"/>
    </source>
</evidence>
<dbReference type="STRING" id="660596.DSJ_13450"/>
<dbReference type="AlphaFoldDB" id="H3RCK8"/>
<dbReference type="PATRIC" id="fig|660596.6.peg.1768"/>
<evidence type="ECO:0000313" key="5">
    <source>
        <dbReference type="Proteomes" id="UP000192380"/>
    </source>
</evidence>
<sequence length="294" mass="31285">MRLFLTGATGFIGSAIAADLIAAGHEVVGLTRHQQGVDRLSKAGVEPFWGDINDHDSLQRGAASCEGVIHTAFNHDFSTFLTNCEADRQAIAAMATALAGSARPLIITSAVGLDSTGQGRPAVEDYFNPLHPNPRRASELAAMAALEKGGNVSVVRLSQVHNPLKQGLVTSLIEVARQTGVSAFIDEGQNRWSAVHLDDAVCLYRLALEKNRPGSRYHAVAEEGITLRVLADALGRILNLPVISLSAAEATDHFGWLSHFVAQDMSASGRLTRAQLGWQPTGPGLIADLERMPG</sequence>
<evidence type="ECO:0000313" key="4">
    <source>
        <dbReference type="Proteomes" id="UP000005050"/>
    </source>
</evidence>
<dbReference type="eggNOG" id="COG0451">
    <property type="taxonomic scope" value="Bacteria"/>
</dbReference>
<dbReference type="SUPFAM" id="SSF51735">
    <property type="entry name" value="NAD(P)-binding Rossmann-fold domains"/>
    <property type="match status" value="1"/>
</dbReference>
<reference evidence="3 4" key="1">
    <citation type="journal article" date="2012" name="Mol. Microbiol.">
        <title>The genetic and structural basis of two distinct terminal side branch residues in stewartan and amylovoran exopolysaccharides and their potential role in host adaptation.</title>
        <authorList>
            <person name="Wang X."/>
            <person name="Yang F."/>
            <person name="von Bodman S.B."/>
        </authorList>
    </citation>
    <scope>NUCLEOTIDE SEQUENCE [LARGE SCALE GENOMIC DNA]</scope>
    <source>
        <strain evidence="3 4">DC283</strain>
    </source>
</reference>
<dbReference type="KEGG" id="pstw:DSJ_13450"/>
<dbReference type="GO" id="GO:0005737">
    <property type="term" value="C:cytoplasm"/>
    <property type="evidence" value="ECO:0007669"/>
    <property type="project" value="TreeGrafter"/>
</dbReference>
<dbReference type="EMBL" id="CP017581">
    <property type="protein sequence ID" value="ARF50243.1"/>
    <property type="molecule type" value="Genomic_DNA"/>
</dbReference>
<dbReference type="RefSeq" id="WP_006119058.1">
    <property type="nucleotide sequence ID" value="NZ_AHIE01000011.1"/>
</dbReference>
<dbReference type="EMBL" id="AHIE01000011">
    <property type="protein sequence ID" value="EHU00931.1"/>
    <property type="molecule type" value="Genomic_DNA"/>
</dbReference>
<dbReference type="InterPro" id="IPR036291">
    <property type="entry name" value="NAD(P)-bd_dom_sf"/>
</dbReference>
<dbReference type="OrthoDB" id="9787292at2"/>
<keyword evidence="5" id="KW-1185">Reference proteome</keyword>
<dbReference type="Pfam" id="PF01370">
    <property type="entry name" value="Epimerase"/>
    <property type="match status" value="1"/>
</dbReference>
<dbReference type="Gene3D" id="3.40.50.720">
    <property type="entry name" value="NAD(P)-binding Rossmann-like Domain"/>
    <property type="match status" value="1"/>
</dbReference>
<evidence type="ECO:0000259" key="1">
    <source>
        <dbReference type="Pfam" id="PF01370"/>
    </source>
</evidence>
<dbReference type="InterPro" id="IPR051783">
    <property type="entry name" value="NAD(P)-dependent_oxidoreduct"/>
</dbReference>
<name>H3RCK8_PANSE</name>